<sequence>MHHLNPRLTRLNIALLSLCLAVVFMVLSSKANTVGGRLSSLPRLSILGKPKLPAWPTWRIGASDSAEQAALRRWELSRATQYLGTGARVQRFLEKAKRGEPFTVAALGGSVSKGRGLSSPNDRTAHLRDAADKANGISGDDGDAYGADTLYSHENLHVLVYDWLNATFPNGGRNRFVNGAQGGVGAGYFAWCFKEHIYDDVDLVLVELGINDLNRMDVIPKYEHLIRSVVELDSAPAVINIETFTTLFPALVSSSALHNDVLAYYDVPSLSIRDILLPRILADPDTQLPRWFRTGGDVALGDDKVREWGGVPVDLMHISAKGHALAAGLVINYLSSQLSLVAPTGWTRLAPWRLRTERVYDLPSTSLTASFNPEDLPEKRSPVCRSMNSPKLHHRISDTDGTPDTASPHVRGLVLNPASKGWEQWAWAEKHYLVAREPGSLAIFDFVTAEPEAPAPLDEEMLPDPLDVYEPDHRTFAPYDEDDDTEWAAIEADESQPRHQKTTRVKRSGNGYLAGNRRMGGKQRMGDRVRAVPEATSSDDTEAPAPADGGTVAVGYQRSANYGLGSVFCWVDDDKHHGRRLDGYWTIKERNMGIVDAVTTGLAPGLHRLYCELLPDTLDPLGRHEFRMFAIMWS</sequence>
<dbReference type="EMBL" id="RSCE01000003">
    <property type="protein sequence ID" value="RSH84371.1"/>
    <property type="molecule type" value="Genomic_DNA"/>
</dbReference>
<evidence type="ECO:0000313" key="2">
    <source>
        <dbReference type="EMBL" id="RSH84371.1"/>
    </source>
</evidence>
<dbReference type="RefSeq" id="XP_028477819.1">
    <property type="nucleotide sequence ID" value="XM_028621367.1"/>
</dbReference>
<gene>
    <name evidence="2" type="ORF">EHS24_005891</name>
</gene>
<evidence type="ECO:0008006" key="4">
    <source>
        <dbReference type="Google" id="ProtNLM"/>
    </source>
</evidence>
<keyword evidence="3" id="KW-1185">Reference proteome</keyword>
<feature type="region of interest" description="Disordered" evidence="1">
    <location>
        <begin position="493"/>
        <end position="550"/>
    </location>
</feature>
<organism evidence="2 3">
    <name type="scientific">Apiotrichum porosum</name>
    <dbReference type="NCBI Taxonomy" id="105984"/>
    <lineage>
        <taxon>Eukaryota</taxon>
        <taxon>Fungi</taxon>
        <taxon>Dikarya</taxon>
        <taxon>Basidiomycota</taxon>
        <taxon>Agaricomycotina</taxon>
        <taxon>Tremellomycetes</taxon>
        <taxon>Trichosporonales</taxon>
        <taxon>Trichosporonaceae</taxon>
        <taxon>Apiotrichum</taxon>
    </lineage>
</organism>
<evidence type="ECO:0000256" key="1">
    <source>
        <dbReference type="SAM" id="MobiDB-lite"/>
    </source>
</evidence>
<feature type="compositionally biased region" description="Basic residues" evidence="1">
    <location>
        <begin position="498"/>
        <end position="507"/>
    </location>
</feature>
<comment type="caution">
    <text evidence="2">The sequence shown here is derived from an EMBL/GenBank/DDBJ whole genome shotgun (WGS) entry which is preliminary data.</text>
</comment>
<dbReference type="CDD" id="cd00229">
    <property type="entry name" value="SGNH_hydrolase"/>
    <property type="match status" value="1"/>
</dbReference>
<dbReference type="SUPFAM" id="SSF52266">
    <property type="entry name" value="SGNH hydrolase"/>
    <property type="match status" value="1"/>
</dbReference>
<name>A0A427XZW0_9TREE</name>
<dbReference type="Proteomes" id="UP000279236">
    <property type="component" value="Unassembled WGS sequence"/>
</dbReference>
<dbReference type="InterPro" id="IPR036514">
    <property type="entry name" value="SGNH_hydro_sf"/>
</dbReference>
<protein>
    <recommendedName>
        <fullName evidence="4">SGNH hydrolase-type esterase domain-containing protein</fullName>
    </recommendedName>
</protein>
<dbReference type="PANTHER" id="PTHR34407">
    <property type="entry name" value="EXPRESSED PROTEIN"/>
    <property type="match status" value="1"/>
</dbReference>
<dbReference type="PANTHER" id="PTHR34407:SF1">
    <property type="entry name" value="SGNH HYDROLASE-TYPE ESTERASE DOMAIN-CONTAINING PROTEIN"/>
    <property type="match status" value="1"/>
</dbReference>
<feature type="region of interest" description="Disordered" evidence="1">
    <location>
        <begin position="371"/>
        <end position="409"/>
    </location>
</feature>
<evidence type="ECO:0000313" key="3">
    <source>
        <dbReference type="Proteomes" id="UP000279236"/>
    </source>
</evidence>
<reference evidence="2 3" key="1">
    <citation type="submission" date="2018-11" db="EMBL/GenBank/DDBJ databases">
        <title>Genome sequence of Apiotrichum porosum DSM 27194.</title>
        <authorList>
            <person name="Aliyu H."/>
            <person name="Gorte O."/>
            <person name="Ochsenreither K."/>
        </authorList>
    </citation>
    <scope>NUCLEOTIDE SEQUENCE [LARGE SCALE GENOMIC DNA]</scope>
    <source>
        <strain evidence="2 3">DSM 27194</strain>
    </source>
</reference>
<dbReference type="OrthoDB" id="544608at2759"/>
<dbReference type="AlphaFoldDB" id="A0A427XZW0"/>
<accession>A0A427XZW0</accession>
<dbReference type="GeneID" id="39590434"/>
<proteinExistence type="predicted"/>
<dbReference type="Gene3D" id="3.40.50.1110">
    <property type="entry name" value="SGNH hydrolase"/>
    <property type="match status" value="1"/>
</dbReference>